<feature type="domain" description="Pterin-binding" evidence="1">
    <location>
        <begin position="17"/>
        <end position="295"/>
    </location>
</feature>
<reference evidence="5" key="3">
    <citation type="submission" date="2022-09" db="EMBL/GenBank/DDBJ databases">
        <title>Complete genome sequence of Vulcanisaeta souniana.</title>
        <authorList>
            <person name="Kato S."/>
            <person name="Itoh T."/>
            <person name="Ohkuma M."/>
        </authorList>
    </citation>
    <scope>NUCLEOTIDE SEQUENCE [LARGE SCALE GENOMIC DNA]</scope>
    <source>
        <strain evidence="5">JCM 11219</strain>
    </source>
</reference>
<evidence type="ECO:0000313" key="4">
    <source>
        <dbReference type="Proteomes" id="UP000657075"/>
    </source>
</evidence>
<dbReference type="PANTHER" id="PTHR20941:SF1">
    <property type="entry name" value="FOLIC ACID SYNTHESIS PROTEIN FOL1"/>
    <property type="match status" value="1"/>
</dbReference>
<dbReference type="GeneID" id="76207508"/>
<gene>
    <name evidence="3" type="ORF">GCM10007112_22930</name>
    <name evidence="2" type="ORF">Vsou_19690</name>
</gene>
<dbReference type="InterPro" id="IPR000489">
    <property type="entry name" value="Pterin-binding_dom"/>
</dbReference>
<evidence type="ECO:0000313" key="5">
    <source>
        <dbReference type="Proteomes" id="UP001060771"/>
    </source>
</evidence>
<dbReference type="RefSeq" id="WP_188604050.1">
    <property type="nucleotide sequence ID" value="NZ_AP026830.1"/>
</dbReference>
<reference evidence="2" key="4">
    <citation type="journal article" date="2023" name="Microbiol. Resour. Announc.">
        <title>Complete Genome Sequence of Vulcanisaeta souniana Strain IC-059, a Hyperthermophilic Archaeon Isolated from Hot Spring Water in Japan.</title>
        <authorList>
            <person name="Kato S."/>
            <person name="Itoh T."/>
            <person name="Wu L."/>
            <person name="Ma J."/>
            <person name="Ohkuma M."/>
        </authorList>
    </citation>
    <scope>NUCLEOTIDE SEQUENCE</scope>
    <source>
        <strain evidence="2">JCM 11219</strain>
    </source>
</reference>
<dbReference type="GO" id="GO:0004156">
    <property type="term" value="F:dihydropteroate synthase activity"/>
    <property type="evidence" value="ECO:0007669"/>
    <property type="project" value="TreeGrafter"/>
</dbReference>
<protein>
    <submittedName>
        <fullName evidence="3">Dihydropteroate synthase</fullName>
    </submittedName>
</protein>
<dbReference type="GO" id="GO:0046654">
    <property type="term" value="P:tetrahydrofolate biosynthetic process"/>
    <property type="evidence" value="ECO:0007669"/>
    <property type="project" value="TreeGrafter"/>
</dbReference>
<dbReference type="Pfam" id="PF00809">
    <property type="entry name" value="Pterin_bind"/>
    <property type="match status" value="2"/>
</dbReference>
<organism evidence="3 4">
    <name type="scientific">Vulcanisaeta souniana JCM 11219</name>
    <dbReference type="NCBI Taxonomy" id="1293586"/>
    <lineage>
        <taxon>Archaea</taxon>
        <taxon>Thermoproteota</taxon>
        <taxon>Thermoprotei</taxon>
        <taxon>Thermoproteales</taxon>
        <taxon>Thermoproteaceae</taxon>
        <taxon>Vulcanisaeta</taxon>
    </lineage>
</organism>
<dbReference type="Proteomes" id="UP000657075">
    <property type="component" value="Unassembled WGS sequence"/>
</dbReference>
<dbReference type="Gene3D" id="3.20.20.20">
    <property type="entry name" value="Dihydropteroate synthase-like"/>
    <property type="match status" value="1"/>
</dbReference>
<dbReference type="AlphaFoldDB" id="A0A830E4E2"/>
<dbReference type="Proteomes" id="UP001060771">
    <property type="component" value="Chromosome"/>
</dbReference>
<dbReference type="InterPro" id="IPR011005">
    <property type="entry name" value="Dihydropteroate_synth-like_sf"/>
</dbReference>
<dbReference type="PROSITE" id="PS00793">
    <property type="entry name" value="DHPS_2"/>
    <property type="match status" value="1"/>
</dbReference>
<sequence length="322" mass="35219">MPRARLGRVWFGDSEPVRLVGVINVSPESFFKGSVKRSVDDVIKAVESMTSSGADVVDVGGMSTAPYNKTFISVDEELNRVMPIVRALRREFPNLVISVDTFRARVAEETLRVGADVINDVTGLKGDVGMARVIADHNASVIVMAREKEPALGRDPVVRTVTALRESLEMALSGGVNEEHIVIDPGVGAWPPLSMDPLFTGGEPLSGEYVHGDHEYPWYIWDSIIITNVGRIRSELGRPVLVGVSRKSFLERLLRRKAPPEERLFASVTAEAIAVVMGADAIRTHNVNESRDAIRIAESLRLCINSEPARCGMELARLLRGG</sequence>
<dbReference type="OrthoDB" id="371861at2157"/>
<proteinExistence type="predicted"/>
<keyword evidence="5" id="KW-1185">Reference proteome</keyword>
<evidence type="ECO:0000259" key="1">
    <source>
        <dbReference type="PROSITE" id="PS50972"/>
    </source>
</evidence>
<dbReference type="PROSITE" id="PS50972">
    <property type="entry name" value="PTERIN_BINDING"/>
    <property type="match status" value="1"/>
</dbReference>
<name>A0A830E4E2_9CREN</name>
<reference evidence="3" key="2">
    <citation type="submission" date="2020-09" db="EMBL/GenBank/DDBJ databases">
        <authorList>
            <person name="Sun Q."/>
            <person name="Ohkuma M."/>
        </authorList>
    </citation>
    <scope>NUCLEOTIDE SEQUENCE</scope>
    <source>
        <strain evidence="3">JCM 11219</strain>
    </source>
</reference>
<reference evidence="3" key="1">
    <citation type="journal article" date="2014" name="Int. J. Syst. Evol. Microbiol.">
        <title>Complete genome sequence of Corynebacterium casei LMG S-19264T (=DSM 44701T), isolated from a smear-ripened cheese.</title>
        <authorList>
            <consortium name="US DOE Joint Genome Institute (JGI-PGF)"/>
            <person name="Walter F."/>
            <person name="Albersmeier A."/>
            <person name="Kalinowski J."/>
            <person name="Ruckert C."/>
        </authorList>
    </citation>
    <scope>NUCLEOTIDE SEQUENCE</scope>
    <source>
        <strain evidence="3">JCM 11219</strain>
    </source>
</reference>
<accession>A0A830E4E2</accession>
<dbReference type="EMBL" id="BMNM01000013">
    <property type="protein sequence ID" value="GGI85328.1"/>
    <property type="molecule type" value="Genomic_DNA"/>
</dbReference>
<dbReference type="PANTHER" id="PTHR20941">
    <property type="entry name" value="FOLATE SYNTHESIS PROTEINS"/>
    <property type="match status" value="1"/>
</dbReference>
<dbReference type="SUPFAM" id="SSF51717">
    <property type="entry name" value="Dihydropteroate synthetase-like"/>
    <property type="match status" value="1"/>
</dbReference>
<evidence type="ECO:0000313" key="3">
    <source>
        <dbReference type="EMBL" id="GGI85328.1"/>
    </source>
</evidence>
<dbReference type="EMBL" id="AP026830">
    <property type="protein sequence ID" value="BDR92876.1"/>
    <property type="molecule type" value="Genomic_DNA"/>
</dbReference>
<dbReference type="InterPro" id="IPR045031">
    <property type="entry name" value="DHP_synth-like"/>
</dbReference>
<evidence type="ECO:0000313" key="2">
    <source>
        <dbReference type="EMBL" id="BDR92876.1"/>
    </source>
</evidence>